<dbReference type="InterPro" id="IPR036770">
    <property type="entry name" value="Ankyrin_rpt-contain_sf"/>
</dbReference>
<dbReference type="SUPFAM" id="SSF48403">
    <property type="entry name" value="Ankyrin repeat"/>
    <property type="match status" value="1"/>
</dbReference>
<dbReference type="RefSeq" id="WP_162376376.1">
    <property type="nucleotide sequence ID" value="NZ_JBHTKN010000001.1"/>
</dbReference>
<proteinExistence type="predicted"/>
<evidence type="ECO:0000313" key="3">
    <source>
        <dbReference type="EMBL" id="MFD1040766.1"/>
    </source>
</evidence>
<dbReference type="PRINTS" id="PR01415">
    <property type="entry name" value="ANKYRIN"/>
</dbReference>
<dbReference type="Pfam" id="PF12796">
    <property type="entry name" value="Ank_2"/>
    <property type="match status" value="2"/>
</dbReference>
<organism evidence="3 4">
    <name type="scientific">Pseudoxanthomonas kaohsiungensis</name>
    <dbReference type="NCBI Taxonomy" id="283923"/>
    <lineage>
        <taxon>Bacteria</taxon>
        <taxon>Pseudomonadati</taxon>
        <taxon>Pseudomonadota</taxon>
        <taxon>Gammaproteobacteria</taxon>
        <taxon>Lysobacterales</taxon>
        <taxon>Lysobacteraceae</taxon>
        <taxon>Pseudoxanthomonas</taxon>
    </lineage>
</organism>
<gene>
    <name evidence="3" type="ORF">ACFQ2N_00185</name>
</gene>
<dbReference type="PROSITE" id="PS50297">
    <property type="entry name" value="ANK_REP_REGION"/>
    <property type="match status" value="3"/>
</dbReference>
<keyword evidence="2" id="KW-0040">ANK repeat</keyword>
<keyword evidence="1" id="KW-0677">Repeat</keyword>
<accession>A0ABW3LTF1</accession>
<dbReference type="InterPro" id="IPR002110">
    <property type="entry name" value="Ankyrin_rpt"/>
</dbReference>
<evidence type="ECO:0000256" key="2">
    <source>
        <dbReference type="PROSITE-ProRule" id="PRU00023"/>
    </source>
</evidence>
<dbReference type="EMBL" id="JBHTKN010000001">
    <property type="protein sequence ID" value="MFD1040766.1"/>
    <property type="molecule type" value="Genomic_DNA"/>
</dbReference>
<sequence length="278" mass="30614">MTLFKPTGHLLPLSQFRERLAQGADPNDIFHGSERSSRVPLIVAVSFRSTEYLRTLLADPRTGLAITDLQGRTALHIAAERANLEAIGLLCEAGAPLDVGDIDGRTPLHHALRAPEPHSIRAMQQLMECGANVSAQDKFGRTVLHEVMLSGSSFWHKPVDEKTAFLLRARCALDVPDERGRTPLHYAAVTGHHRVVRALLAAGADPELFDHDGYRPVDDVRRQIAEDSLGLDNHMGYFEDLSEVLDILVFHTRSRLTQLVGSVVVRTSGQSGALARRM</sequence>
<dbReference type="PROSITE" id="PS50088">
    <property type="entry name" value="ANK_REPEAT"/>
    <property type="match status" value="3"/>
</dbReference>
<keyword evidence="4" id="KW-1185">Reference proteome</keyword>
<comment type="caution">
    <text evidence="3">The sequence shown here is derived from an EMBL/GenBank/DDBJ whole genome shotgun (WGS) entry which is preliminary data.</text>
</comment>
<dbReference type="SMART" id="SM00248">
    <property type="entry name" value="ANK"/>
    <property type="match status" value="4"/>
</dbReference>
<dbReference type="PANTHER" id="PTHR24161">
    <property type="entry name" value="ANK_REP_REGION DOMAIN-CONTAINING PROTEIN-RELATED"/>
    <property type="match status" value="1"/>
</dbReference>
<dbReference type="Proteomes" id="UP001597033">
    <property type="component" value="Unassembled WGS sequence"/>
</dbReference>
<name>A0ABW3LTF1_9GAMM</name>
<feature type="repeat" description="ANK" evidence="2">
    <location>
        <begin position="179"/>
        <end position="211"/>
    </location>
</feature>
<protein>
    <submittedName>
        <fullName evidence="3">Ankyrin repeat domain-containing protein</fullName>
    </submittedName>
</protein>
<feature type="repeat" description="ANK" evidence="2">
    <location>
        <begin position="103"/>
        <end position="138"/>
    </location>
</feature>
<reference evidence="4" key="1">
    <citation type="journal article" date="2019" name="Int. J. Syst. Evol. Microbiol.">
        <title>The Global Catalogue of Microorganisms (GCM) 10K type strain sequencing project: providing services to taxonomists for standard genome sequencing and annotation.</title>
        <authorList>
            <consortium name="The Broad Institute Genomics Platform"/>
            <consortium name="The Broad Institute Genome Sequencing Center for Infectious Disease"/>
            <person name="Wu L."/>
            <person name="Ma J."/>
        </authorList>
    </citation>
    <scope>NUCLEOTIDE SEQUENCE [LARGE SCALE GENOMIC DNA]</scope>
    <source>
        <strain evidence="4">CCUG 55854</strain>
    </source>
</reference>
<evidence type="ECO:0000313" key="4">
    <source>
        <dbReference type="Proteomes" id="UP001597033"/>
    </source>
</evidence>
<dbReference type="PANTHER" id="PTHR24161:SF85">
    <property type="entry name" value="PALMITOYLTRANSFERASE HIP14"/>
    <property type="match status" value="1"/>
</dbReference>
<evidence type="ECO:0000256" key="1">
    <source>
        <dbReference type="ARBA" id="ARBA00022737"/>
    </source>
</evidence>
<feature type="repeat" description="ANK" evidence="2">
    <location>
        <begin position="70"/>
        <end position="102"/>
    </location>
</feature>
<dbReference type="Gene3D" id="1.25.40.20">
    <property type="entry name" value="Ankyrin repeat-containing domain"/>
    <property type="match status" value="2"/>
</dbReference>